<keyword evidence="3" id="KW-1185">Reference proteome</keyword>
<evidence type="ECO:0000313" key="3">
    <source>
        <dbReference type="Proteomes" id="UP001501442"/>
    </source>
</evidence>
<protein>
    <submittedName>
        <fullName evidence="2">Uncharacterized protein</fullName>
    </submittedName>
</protein>
<accession>A0ABP8UDQ4</accession>
<organism evidence="2 3">
    <name type="scientific">Actinoallomurus vinaceus</name>
    <dbReference type="NCBI Taxonomy" id="1080074"/>
    <lineage>
        <taxon>Bacteria</taxon>
        <taxon>Bacillati</taxon>
        <taxon>Actinomycetota</taxon>
        <taxon>Actinomycetes</taxon>
        <taxon>Streptosporangiales</taxon>
        <taxon>Thermomonosporaceae</taxon>
        <taxon>Actinoallomurus</taxon>
    </lineage>
</organism>
<name>A0ABP8UDQ4_9ACTN</name>
<dbReference type="EMBL" id="BAABHK010000006">
    <property type="protein sequence ID" value="GAA4628674.1"/>
    <property type="molecule type" value="Genomic_DNA"/>
</dbReference>
<evidence type="ECO:0000313" key="2">
    <source>
        <dbReference type="EMBL" id="GAA4628674.1"/>
    </source>
</evidence>
<evidence type="ECO:0000256" key="1">
    <source>
        <dbReference type="SAM" id="MobiDB-lite"/>
    </source>
</evidence>
<dbReference type="SUPFAM" id="SSF53686">
    <property type="entry name" value="Tryptophan synthase beta subunit-like PLP-dependent enzymes"/>
    <property type="match status" value="1"/>
</dbReference>
<comment type="caution">
    <text evidence="2">The sequence shown here is derived from an EMBL/GenBank/DDBJ whole genome shotgun (WGS) entry which is preliminary data.</text>
</comment>
<sequence>MAATEREWIRQRDASFRLPSPVEELVDSRLADRSVRLLLKRDDLINPEIPGNKWRKLRYNLEAAQRDLRDAADLRGRLLQPHPGDFGRRSPLRVQDDRGYPRRAARAVEPCAGLCRRAWYDPDVLGPYDLPT</sequence>
<dbReference type="InterPro" id="IPR036052">
    <property type="entry name" value="TrpB-like_PALP_sf"/>
</dbReference>
<proteinExistence type="predicted"/>
<reference evidence="3" key="1">
    <citation type="journal article" date="2019" name="Int. J. Syst. Evol. Microbiol.">
        <title>The Global Catalogue of Microorganisms (GCM) 10K type strain sequencing project: providing services to taxonomists for standard genome sequencing and annotation.</title>
        <authorList>
            <consortium name="The Broad Institute Genomics Platform"/>
            <consortium name="The Broad Institute Genome Sequencing Center for Infectious Disease"/>
            <person name="Wu L."/>
            <person name="Ma J."/>
        </authorList>
    </citation>
    <scope>NUCLEOTIDE SEQUENCE [LARGE SCALE GENOMIC DNA]</scope>
    <source>
        <strain evidence="3">JCM 17939</strain>
    </source>
</reference>
<dbReference type="Proteomes" id="UP001501442">
    <property type="component" value="Unassembled WGS sequence"/>
</dbReference>
<feature type="region of interest" description="Disordered" evidence="1">
    <location>
        <begin position="79"/>
        <end position="99"/>
    </location>
</feature>
<gene>
    <name evidence="2" type="ORF">GCM10023196_046030</name>
</gene>